<accession>A0A5S4HAH6</accession>
<keyword evidence="5" id="KW-1185">Reference proteome</keyword>
<feature type="region of interest" description="Disordered" evidence="1">
    <location>
        <begin position="26"/>
        <end position="51"/>
    </location>
</feature>
<dbReference type="OrthoDB" id="26872at2"/>
<reference evidence="4 5" key="1">
    <citation type="submission" date="2019-05" db="EMBL/GenBank/DDBJ databases">
        <title>Draft genome sequence of Actinomadura geliboluensis A8036.</title>
        <authorList>
            <person name="Saricaoglu S."/>
            <person name="Isik K."/>
        </authorList>
    </citation>
    <scope>NUCLEOTIDE SEQUENCE [LARGE SCALE GENOMIC DNA]</scope>
    <source>
        <strain evidence="4 5">A8036</strain>
    </source>
</reference>
<protein>
    <submittedName>
        <fullName evidence="4">DUF305 domain-containing protein</fullName>
    </submittedName>
</protein>
<sequence length="205" mass="21619">MKRVLALVAVPALAISLAACGDNDSNDAKGPMSGHSMSASASPSNGGSQAQHNDQDVMFAQMMIPHHRQAIEMADLAATRAASPEVKQLATEIKKAQDPEIKQLSGWLTGWGASVPSPGTSGMGHMGHGMDGMMTEKEMKELEGAQGAAFDKAFLEMMIKHHEGAVAMAKTEQASGQFPAAKQMATNIVSSQSAEITKMQELLKQ</sequence>
<dbReference type="Pfam" id="PF03713">
    <property type="entry name" value="DUF305"/>
    <property type="match status" value="1"/>
</dbReference>
<dbReference type="Gene3D" id="1.20.1260.10">
    <property type="match status" value="1"/>
</dbReference>
<dbReference type="Proteomes" id="UP000305238">
    <property type="component" value="Unassembled WGS sequence"/>
</dbReference>
<evidence type="ECO:0000256" key="1">
    <source>
        <dbReference type="SAM" id="MobiDB-lite"/>
    </source>
</evidence>
<feature type="domain" description="DUF305" evidence="3">
    <location>
        <begin position="56"/>
        <end position="203"/>
    </location>
</feature>
<dbReference type="PANTHER" id="PTHR36933">
    <property type="entry name" value="SLL0788 PROTEIN"/>
    <property type="match status" value="1"/>
</dbReference>
<dbReference type="EMBL" id="VCKZ01000004">
    <property type="protein sequence ID" value="TMR42223.1"/>
    <property type="molecule type" value="Genomic_DNA"/>
</dbReference>
<dbReference type="AlphaFoldDB" id="A0A5S4HAH6"/>
<organism evidence="4 5">
    <name type="scientific">Actinomadura geliboluensis</name>
    <dbReference type="NCBI Taxonomy" id="882440"/>
    <lineage>
        <taxon>Bacteria</taxon>
        <taxon>Bacillati</taxon>
        <taxon>Actinomycetota</taxon>
        <taxon>Actinomycetes</taxon>
        <taxon>Streptosporangiales</taxon>
        <taxon>Thermomonosporaceae</taxon>
        <taxon>Actinomadura</taxon>
    </lineage>
</organism>
<evidence type="ECO:0000313" key="4">
    <source>
        <dbReference type="EMBL" id="TMR42223.1"/>
    </source>
</evidence>
<dbReference type="PANTHER" id="PTHR36933:SF1">
    <property type="entry name" value="SLL0788 PROTEIN"/>
    <property type="match status" value="1"/>
</dbReference>
<evidence type="ECO:0000313" key="5">
    <source>
        <dbReference type="Proteomes" id="UP000305238"/>
    </source>
</evidence>
<evidence type="ECO:0000259" key="3">
    <source>
        <dbReference type="Pfam" id="PF03713"/>
    </source>
</evidence>
<dbReference type="PROSITE" id="PS51257">
    <property type="entry name" value="PROKAR_LIPOPROTEIN"/>
    <property type="match status" value="1"/>
</dbReference>
<gene>
    <name evidence="4" type="ORF">ETD96_01345</name>
</gene>
<dbReference type="RefSeq" id="WP_138632679.1">
    <property type="nucleotide sequence ID" value="NZ_VCKZ01000004.1"/>
</dbReference>
<feature type="chain" id="PRO_5024429130" evidence="2">
    <location>
        <begin position="22"/>
        <end position="205"/>
    </location>
</feature>
<comment type="caution">
    <text evidence="4">The sequence shown here is derived from an EMBL/GenBank/DDBJ whole genome shotgun (WGS) entry which is preliminary data.</text>
</comment>
<dbReference type="InterPro" id="IPR005183">
    <property type="entry name" value="DUF305_CopM-like"/>
</dbReference>
<name>A0A5S4HAH6_9ACTN</name>
<proteinExistence type="predicted"/>
<keyword evidence="2" id="KW-0732">Signal</keyword>
<dbReference type="InterPro" id="IPR012347">
    <property type="entry name" value="Ferritin-like"/>
</dbReference>
<evidence type="ECO:0000256" key="2">
    <source>
        <dbReference type="SAM" id="SignalP"/>
    </source>
</evidence>
<feature type="signal peptide" evidence="2">
    <location>
        <begin position="1"/>
        <end position="21"/>
    </location>
</feature>
<feature type="compositionally biased region" description="Low complexity" evidence="1">
    <location>
        <begin position="30"/>
        <end position="48"/>
    </location>
</feature>